<organism evidence="1">
    <name type="scientific">Magnetococcus massalia (strain MO-1)</name>
    <dbReference type="NCBI Taxonomy" id="451514"/>
    <lineage>
        <taxon>Bacteria</taxon>
        <taxon>Pseudomonadati</taxon>
        <taxon>Pseudomonadota</taxon>
        <taxon>Magnetococcia</taxon>
        <taxon>Magnetococcales</taxon>
        <taxon>Magnetococcaceae</taxon>
        <taxon>Magnetococcus</taxon>
    </lineage>
</organism>
<dbReference type="EMBL" id="LO017727">
    <property type="protein sequence ID" value="CRH08115.1"/>
    <property type="molecule type" value="Genomic_DNA"/>
</dbReference>
<accession>A0A1S7LMI1</accession>
<sequence length="248" mass="29598">MNDNWKERLVAPFFCGEGPQLFGGVNIYLTLDEALLTIEPWVVRHEDTDLYDSAGHRIRIFWVEGAEPADHDIELLSCSEENRAFLIKQLKDTYITFYEDTKAAQFYACGFETFILYLSLTHGQPSSHQEIPQLPEDYRVTAMDRQAWPAYREQMMEVLHRYLVESVKGGLSWRWPFFHPWKGWLSYREQWPAPPMVLIPHYRAFYMLFSRFNYTRARRDKVWEELYQLAQHRELNAYLDHFGIGVER</sequence>
<evidence type="ECO:0000313" key="1">
    <source>
        <dbReference type="EMBL" id="CRH08115.1"/>
    </source>
</evidence>
<name>A0A1S7LMI1_MAGMO</name>
<proteinExistence type="predicted"/>
<dbReference type="AlphaFoldDB" id="A0A1S7LMI1"/>
<protein>
    <submittedName>
        <fullName evidence="1">Uncharacterized protein</fullName>
    </submittedName>
</protein>
<gene>
    <name evidence="1" type="ORF">MAGMO_3987</name>
</gene>
<reference evidence="1" key="1">
    <citation type="submission" date="2015-04" db="EMBL/GenBank/DDBJ databases">
        <authorList>
            <person name="Syromyatnikov M.Y."/>
            <person name="Popov V.N."/>
        </authorList>
    </citation>
    <scope>NUCLEOTIDE SEQUENCE</scope>
    <source>
        <strain evidence="1">MO-1</strain>
    </source>
</reference>